<dbReference type="Proteomes" id="UP000312512">
    <property type="component" value="Unassembled WGS sequence"/>
</dbReference>
<keyword evidence="4" id="KW-1185">Reference proteome</keyword>
<name>A0A5C4VF28_9ACTN</name>
<dbReference type="OrthoDB" id="4548279at2"/>
<protein>
    <submittedName>
        <fullName evidence="3">Uncharacterized protein</fullName>
    </submittedName>
</protein>
<feature type="compositionally biased region" description="Acidic residues" evidence="2">
    <location>
        <begin position="62"/>
        <end position="79"/>
    </location>
</feature>
<reference evidence="3 4" key="1">
    <citation type="submission" date="2019-10" db="EMBL/GenBank/DDBJ databases">
        <title>Nonomuraea sp. nov., isolated from Phyllanthus amarus.</title>
        <authorList>
            <person name="Klykleung N."/>
            <person name="Tanasupawat S."/>
        </authorList>
    </citation>
    <scope>NUCLEOTIDE SEQUENCE [LARGE SCALE GENOMIC DNA]</scope>
    <source>
        <strain evidence="3 4">PA1-10</strain>
    </source>
</reference>
<sequence>MGSLLEELARREAAARRRIEGLRQQISELTERLGSEEDRLSRLVVTRETVEEILGEAASLVEEPDEEGGLADAAGGEEEPPEVVRLGVVTVPRWRSGMGTKVLPQAYRDAVEILVDGGGPMRAGQLLVAMGLQDAASTREGLRSKLKRLVERGWLEEVGAGLFMVTEQVAAQVTGRASKRGPAGSGDGSGPSPPQ</sequence>
<dbReference type="AlphaFoldDB" id="A0A5C4VF28"/>
<dbReference type="RefSeq" id="WP_139636896.1">
    <property type="nucleotide sequence ID" value="NZ_VDLX02000024.1"/>
</dbReference>
<keyword evidence="1" id="KW-0175">Coiled coil</keyword>
<organism evidence="3 4">
    <name type="scientific">Nonomuraea phyllanthi</name>
    <dbReference type="NCBI Taxonomy" id="2219224"/>
    <lineage>
        <taxon>Bacteria</taxon>
        <taxon>Bacillati</taxon>
        <taxon>Actinomycetota</taxon>
        <taxon>Actinomycetes</taxon>
        <taxon>Streptosporangiales</taxon>
        <taxon>Streptosporangiaceae</taxon>
        <taxon>Nonomuraea</taxon>
    </lineage>
</organism>
<feature type="region of interest" description="Disordered" evidence="2">
    <location>
        <begin position="173"/>
        <end position="195"/>
    </location>
</feature>
<evidence type="ECO:0000256" key="2">
    <source>
        <dbReference type="SAM" id="MobiDB-lite"/>
    </source>
</evidence>
<comment type="caution">
    <text evidence="3">The sequence shown here is derived from an EMBL/GenBank/DDBJ whole genome shotgun (WGS) entry which is preliminary data.</text>
</comment>
<feature type="region of interest" description="Disordered" evidence="2">
    <location>
        <begin position="59"/>
        <end position="79"/>
    </location>
</feature>
<feature type="coiled-coil region" evidence="1">
    <location>
        <begin position="5"/>
        <end position="39"/>
    </location>
</feature>
<gene>
    <name evidence="3" type="ORF">FH608_043485</name>
</gene>
<evidence type="ECO:0000256" key="1">
    <source>
        <dbReference type="SAM" id="Coils"/>
    </source>
</evidence>
<proteinExistence type="predicted"/>
<accession>A0A5C4VF28</accession>
<evidence type="ECO:0000313" key="4">
    <source>
        <dbReference type="Proteomes" id="UP000312512"/>
    </source>
</evidence>
<evidence type="ECO:0000313" key="3">
    <source>
        <dbReference type="EMBL" id="KAB8188621.1"/>
    </source>
</evidence>
<dbReference type="EMBL" id="VDLX02000024">
    <property type="protein sequence ID" value="KAB8188621.1"/>
    <property type="molecule type" value="Genomic_DNA"/>
</dbReference>